<gene>
    <name evidence="1" type="ORF">DC082_06620</name>
</gene>
<comment type="caution">
    <text evidence="1">The sequence shown here is derived from an EMBL/GenBank/DDBJ whole genome shotgun (WGS) entry which is preliminary data.</text>
</comment>
<keyword evidence="2" id="KW-1185">Reference proteome</keyword>
<dbReference type="Proteomes" id="UP000244948">
    <property type="component" value="Unassembled WGS sequence"/>
</dbReference>
<sequence>MSMADNRDRTSYWINNTVKDHLRRNGCILNRLSKKRGGLFIYQIIDQRGNILAEIDRIRMELDWKRNKLQDYIDQRTTF</sequence>
<evidence type="ECO:0000313" key="2">
    <source>
        <dbReference type="Proteomes" id="UP000244948"/>
    </source>
</evidence>
<organism evidence="1 2">
    <name type="scientific">Ignatzschineria indica</name>
    <dbReference type="NCBI Taxonomy" id="472583"/>
    <lineage>
        <taxon>Bacteria</taxon>
        <taxon>Pseudomonadati</taxon>
        <taxon>Pseudomonadota</taxon>
        <taxon>Gammaproteobacteria</taxon>
        <taxon>Cardiobacteriales</taxon>
        <taxon>Ignatzschineriaceae</taxon>
        <taxon>Ignatzschineria</taxon>
    </lineage>
</organism>
<protein>
    <submittedName>
        <fullName evidence="1">Uncharacterized protein</fullName>
    </submittedName>
</protein>
<reference evidence="1 2" key="1">
    <citation type="journal article" date="2018" name="Genome Announc.">
        <title>Ignatzschineria cameli sp. nov., isolated from necrotic foot tissue of dromedaries (Camelus dromedarius) and associated maggots (Wohlfahrtia species) in Dubai.</title>
        <authorList>
            <person name="Tsang C.C."/>
            <person name="Tang J.Y."/>
            <person name="Fong J.Y."/>
            <person name="Kinne J."/>
            <person name="Lee H.H."/>
            <person name="Joseph M."/>
            <person name="Jose S."/>
            <person name="Schuster R.K."/>
            <person name="Tang Y."/>
            <person name="Sivakumar S."/>
            <person name="Chen J.H."/>
            <person name="Teng J.L."/>
            <person name="Lau S.K."/>
            <person name="Wernery U."/>
            <person name="Woo P.C."/>
        </authorList>
    </citation>
    <scope>NUCLEOTIDE SEQUENCE [LARGE SCALE GENOMIC DNA]</scope>
    <source>
        <strain evidence="1 2">KCTC 22643</strain>
    </source>
</reference>
<proteinExistence type="predicted"/>
<dbReference type="AlphaFoldDB" id="A0A2U2AJV8"/>
<dbReference type="EMBL" id="QEWR01000003">
    <property type="protein sequence ID" value="PWD83091.1"/>
    <property type="molecule type" value="Genomic_DNA"/>
</dbReference>
<evidence type="ECO:0000313" key="1">
    <source>
        <dbReference type="EMBL" id="PWD83091.1"/>
    </source>
</evidence>
<accession>A0A2U2AJV8</accession>
<name>A0A2U2AJV8_9GAMM</name>